<evidence type="ECO:0000313" key="2">
    <source>
        <dbReference type="EMBL" id="OBZ90693.1"/>
    </source>
</evidence>
<reference evidence="2 3" key="1">
    <citation type="submission" date="2016-03" db="EMBL/GenBank/DDBJ databases">
        <title>Choanephora cucurbitarum.</title>
        <authorList>
            <person name="Min B."/>
            <person name="Park H."/>
            <person name="Park J.-H."/>
            <person name="Shin H.-D."/>
            <person name="Choi I.-G."/>
        </authorList>
    </citation>
    <scope>NUCLEOTIDE SEQUENCE [LARGE SCALE GENOMIC DNA]</scope>
    <source>
        <strain evidence="2 3">KUS-F28377</strain>
    </source>
</reference>
<protein>
    <submittedName>
        <fullName evidence="2">Uncharacterized protein</fullName>
    </submittedName>
</protein>
<dbReference type="EMBL" id="LUGH01000038">
    <property type="protein sequence ID" value="OBZ90693.1"/>
    <property type="molecule type" value="Genomic_DNA"/>
</dbReference>
<accession>A0A1C7NNH4</accession>
<sequence>MVKLAATFTALSTAASVVLADYSQNGCQYSYSDKGRCVYSCDENACNKSGSWIKDHFHKSMSDKGYDCRLEGDKRMEP</sequence>
<feature type="chain" id="PRO_5008889806" evidence="1">
    <location>
        <begin position="21"/>
        <end position="78"/>
    </location>
</feature>
<keyword evidence="3" id="KW-1185">Reference proteome</keyword>
<name>A0A1C7NNH4_9FUNG</name>
<dbReference type="Proteomes" id="UP000093000">
    <property type="component" value="Unassembled WGS sequence"/>
</dbReference>
<feature type="signal peptide" evidence="1">
    <location>
        <begin position="1"/>
        <end position="20"/>
    </location>
</feature>
<organism evidence="2 3">
    <name type="scientific">Choanephora cucurbitarum</name>
    <dbReference type="NCBI Taxonomy" id="101091"/>
    <lineage>
        <taxon>Eukaryota</taxon>
        <taxon>Fungi</taxon>
        <taxon>Fungi incertae sedis</taxon>
        <taxon>Mucoromycota</taxon>
        <taxon>Mucoromycotina</taxon>
        <taxon>Mucoromycetes</taxon>
        <taxon>Mucorales</taxon>
        <taxon>Mucorineae</taxon>
        <taxon>Choanephoraceae</taxon>
        <taxon>Choanephoroideae</taxon>
        <taxon>Choanephora</taxon>
    </lineage>
</organism>
<proteinExistence type="predicted"/>
<comment type="caution">
    <text evidence="2">The sequence shown here is derived from an EMBL/GenBank/DDBJ whole genome shotgun (WGS) entry which is preliminary data.</text>
</comment>
<keyword evidence="1" id="KW-0732">Signal</keyword>
<dbReference type="InParanoid" id="A0A1C7NNH4"/>
<gene>
    <name evidence="2" type="ORF">A0J61_01272</name>
</gene>
<evidence type="ECO:0000313" key="3">
    <source>
        <dbReference type="Proteomes" id="UP000093000"/>
    </source>
</evidence>
<evidence type="ECO:0000256" key="1">
    <source>
        <dbReference type="SAM" id="SignalP"/>
    </source>
</evidence>
<dbReference type="AlphaFoldDB" id="A0A1C7NNH4"/>